<proteinExistence type="predicted"/>
<protein>
    <submittedName>
        <fullName evidence="3">Unnamed protein product</fullName>
    </submittedName>
</protein>
<feature type="coiled-coil region" evidence="1">
    <location>
        <begin position="144"/>
        <end position="213"/>
    </location>
</feature>
<keyword evidence="4" id="KW-1185">Reference proteome</keyword>
<feature type="region of interest" description="Disordered" evidence="2">
    <location>
        <begin position="56"/>
        <end position="78"/>
    </location>
</feature>
<name>A0A9W6WPQ3_9STRA</name>
<sequence length="267" mass="29961">MKDRNKSSVEHHYLISPLHSQYEEELDRIRTEGDLTMIKLQTERKRLVELEAKLAEANKQLRDRKKPGNQREKTVEVKDAGKGKGLLAALVLSAAGAGKGAAKPQLPGIPQSEKEQEVCVKRAPTNAAASGRLLQTEERLKVAVAERTVELQKLRQAIDETRRKRLHALATEKEMMKDIQEAEDDMKLAQAEIAQLKRQATEVKNEIAATELEFDTEKQAFRLERQRLLMEVEEIVKAEKQGAQDQPAPVSHVSGCISTVLFLASKD</sequence>
<evidence type="ECO:0000256" key="2">
    <source>
        <dbReference type="SAM" id="MobiDB-lite"/>
    </source>
</evidence>
<dbReference type="Proteomes" id="UP001165083">
    <property type="component" value="Unassembled WGS sequence"/>
</dbReference>
<keyword evidence="1" id="KW-0175">Coiled coil</keyword>
<organism evidence="3 4">
    <name type="scientific">Phytophthora lilii</name>
    <dbReference type="NCBI Taxonomy" id="2077276"/>
    <lineage>
        <taxon>Eukaryota</taxon>
        <taxon>Sar</taxon>
        <taxon>Stramenopiles</taxon>
        <taxon>Oomycota</taxon>
        <taxon>Peronosporomycetes</taxon>
        <taxon>Peronosporales</taxon>
        <taxon>Peronosporaceae</taxon>
        <taxon>Phytophthora</taxon>
    </lineage>
</organism>
<feature type="compositionally biased region" description="Basic and acidic residues" evidence="2">
    <location>
        <begin position="69"/>
        <end position="78"/>
    </location>
</feature>
<evidence type="ECO:0000256" key="1">
    <source>
        <dbReference type="SAM" id="Coils"/>
    </source>
</evidence>
<reference evidence="3" key="1">
    <citation type="submission" date="2023-04" db="EMBL/GenBank/DDBJ databases">
        <title>Phytophthora lilii NBRC 32176.</title>
        <authorList>
            <person name="Ichikawa N."/>
            <person name="Sato H."/>
            <person name="Tonouchi N."/>
        </authorList>
    </citation>
    <scope>NUCLEOTIDE SEQUENCE</scope>
    <source>
        <strain evidence="3">NBRC 32176</strain>
    </source>
</reference>
<evidence type="ECO:0000313" key="4">
    <source>
        <dbReference type="Proteomes" id="UP001165083"/>
    </source>
</evidence>
<accession>A0A9W6WPQ3</accession>
<dbReference type="OrthoDB" id="66634at2759"/>
<gene>
    <name evidence="3" type="ORF">Plil01_000186900</name>
</gene>
<evidence type="ECO:0000313" key="3">
    <source>
        <dbReference type="EMBL" id="GMF11131.1"/>
    </source>
</evidence>
<dbReference type="EMBL" id="BSXW01000065">
    <property type="protein sequence ID" value="GMF11131.1"/>
    <property type="molecule type" value="Genomic_DNA"/>
</dbReference>
<dbReference type="AlphaFoldDB" id="A0A9W6WPQ3"/>
<comment type="caution">
    <text evidence="3">The sequence shown here is derived from an EMBL/GenBank/DDBJ whole genome shotgun (WGS) entry which is preliminary data.</text>
</comment>